<comment type="caution">
    <text evidence="8">The sequence shown here is derived from an EMBL/GenBank/DDBJ whole genome shotgun (WGS) entry which is preliminary data.</text>
</comment>
<comment type="similarity">
    <text evidence="2 7">Belongs to the UPF0056 (MarC) family.</text>
</comment>
<dbReference type="NCBIfam" id="TIGR00427">
    <property type="entry name" value="NAAT family transporter"/>
    <property type="match status" value="1"/>
</dbReference>
<evidence type="ECO:0000256" key="4">
    <source>
        <dbReference type="ARBA" id="ARBA00022692"/>
    </source>
</evidence>
<feature type="transmembrane region" description="Helical" evidence="7">
    <location>
        <begin position="104"/>
        <end position="126"/>
    </location>
</feature>
<evidence type="ECO:0000256" key="3">
    <source>
        <dbReference type="ARBA" id="ARBA00022475"/>
    </source>
</evidence>
<feature type="transmembrane region" description="Helical" evidence="7">
    <location>
        <begin position="73"/>
        <end position="92"/>
    </location>
</feature>
<name>A0A2N5X8K9_9GAMM</name>
<evidence type="ECO:0000256" key="1">
    <source>
        <dbReference type="ARBA" id="ARBA00004651"/>
    </source>
</evidence>
<dbReference type="PANTHER" id="PTHR33508:SF10">
    <property type="entry name" value="UPF0056 INNER MEMBRANE PROTEIN YHGN"/>
    <property type="match status" value="1"/>
</dbReference>
<feature type="transmembrane region" description="Helical" evidence="7">
    <location>
        <begin position="39"/>
        <end position="61"/>
    </location>
</feature>
<dbReference type="EMBL" id="PKUS01000001">
    <property type="protein sequence ID" value="PLW70809.1"/>
    <property type="molecule type" value="Genomic_DNA"/>
</dbReference>
<dbReference type="InterPro" id="IPR002771">
    <property type="entry name" value="Multi_antbiot-R_MarC"/>
</dbReference>
<keyword evidence="4 7" id="KW-0812">Transmembrane</keyword>
<proteinExistence type="inferred from homology"/>
<gene>
    <name evidence="8" type="ORF">C0039_01370</name>
</gene>
<feature type="transmembrane region" description="Helical" evidence="7">
    <location>
        <begin position="138"/>
        <end position="158"/>
    </location>
</feature>
<organism evidence="8 9">
    <name type="scientific">Pseudohalioglobus lutimaris</name>
    <dbReference type="NCBI Taxonomy" id="1737061"/>
    <lineage>
        <taxon>Bacteria</taxon>
        <taxon>Pseudomonadati</taxon>
        <taxon>Pseudomonadota</taxon>
        <taxon>Gammaproteobacteria</taxon>
        <taxon>Cellvibrionales</taxon>
        <taxon>Halieaceae</taxon>
        <taxon>Pseudohalioglobus</taxon>
    </lineage>
</organism>
<evidence type="ECO:0000256" key="7">
    <source>
        <dbReference type="RuleBase" id="RU362048"/>
    </source>
</evidence>
<evidence type="ECO:0000313" key="9">
    <source>
        <dbReference type="Proteomes" id="UP000235005"/>
    </source>
</evidence>
<feature type="transmembrane region" description="Helical" evidence="7">
    <location>
        <begin position="165"/>
        <end position="186"/>
    </location>
</feature>
<evidence type="ECO:0000313" key="8">
    <source>
        <dbReference type="EMBL" id="PLW70809.1"/>
    </source>
</evidence>
<evidence type="ECO:0000256" key="2">
    <source>
        <dbReference type="ARBA" id="ARBA00009784"/>
    </source>
</evidence>
<keyword evidence="5 7" id="KW-1133">Transmembrane helix</keyword>
<reference evidence="8 9" key="1">
    <citation type="submission" date="2018-01" db="EMBL/GenBank/DDBJ databases">
        <title>The draft genome sequence of Halioglobus lutimaris HF004.</title>
        <authorList>
            <person name="Du Z.-J."/>
            <person name="Shi M.-J."/>
        </authorList>
    </citation>
    <scope>NUCLEOTIDE SEQUENCE [LARGE SCALE GENOMIC DNA]</scope>
    <source>
        <strain evidence="8 9">HF004</strain>
    </source>
</reference>
<accession>A0A2N5X8K9</accession>
<evidence type="ECO:0000256" key="5">
    <source>
        <dbReference type="ARBA" id="ARBA00022989"/>
    </source>
</evidence>
<dbReference type="Pfam" id="PF01914">
    <property type="entry name" value="MarC"/>
    <property type="match status" value="1"/>
</dbReference>
<sequence length="201" mass="21768">MDTISAFITLLFVMDPLGNVPIFLSVLKDVDAKRRQWVLARELLIALMVLLIFLWFGGVLLDLLGLKQESISIAGAIILFLIAIRMIFPSPYGLLGETPEGEPFIVPLAIPMVAGPSALAISVLLVSSDPDRMFDWTLALVGAWAASAVLLMSAPLLLKALGNRGLIAVERLMGMILVIISVQMFFDGVGKFLHLDIATPL</sequence>
<comment type="subcellular location">
    <subcellularLocation>
        <location evidence="1 7">Cell membrane</location>
        <topology evidence="1 7">Multi-pass membrane protein</topology>
    </subcellularLocation>
</comment>
<dbReference type="Proteomes" id="UP000235005">
    <property type="component" value="Unassembled WGS sequence"/>
</dbReference>
<feature type="transmembrane region" description="Helical" evidence="7">
    <location>
        <begin position="6"/>
        <end position="27"/>
    </location>
</feature>
<dbReference type="AlphaFoldDB" id="A0A2N5X8K9"/>
<dbReference type="OrthoDB" id="21094at2"/>
<dbReference type="PANTHER" id="PTHR33508">
    <property type="entry name" value="UPF0056 MEMBRANE PROTEIN YHCE"/>
    <property type="match status" value="1"/>
</dbReference>
<dbReference type="GO" id="GO:0005886">
    <property type="term" value="C:plasma membrane"/>
    <property type="evidence" value="ECO:0007669"/>
    <property type="project" value="UniProtKB-SubCell"/>
</dbReference>
<keyword evidence="9" id="KW-1185">Reference proteome</keyword>
<keyword evidence="6 7" id="KW-0472">Membrane</keyword>
<evidence type="ECO:0000256" key="6">
    <source>
        <dbReference type="ARBA" id="ARBA00023136"/>
    </source>
</evidence>
<protein>
    <recommendedName>
        <fullName evidence="7">UPF0056 membrane protein</fullName>
    </recommendedName>
</protein>
<dbReference type="NCBIfam" id="NF008010">
    <property type="entry name" value="PRK10739.1"/>
    <property type="match status" value="1"/>
</dbReference>
<keyword evidence="3" id="KW-1003">Cell membrane</keyword>
<dbReference type="RefSeq" id="WP_075999666.1">
    <property type="nucleotide sequence ID" value="NZ_PKUS01000001.1"/>
</dbReference>